<sequence>MGVSYNNSLRKGPSITPIIGRKQKPACLPIDPLGISRPTSEVEILGANRTRPVGLAKRPIAAVIEACLNSEPNIDHCSTVPTHTLSSLLSGIYSCSFYRHTVPGNATEETKLSYKEPKTGLEPKERISCEPVDQSHLLAPIFLIRSLWSFSASVGVFCELIEMYGGRSRLEAMREFPIGKILVPYWSHSYAENTLAKNVIASIRVVLHGKVPLDDSVISSPFFALGGEDETGQKGANNKGPASVVNANGLTDKGMRLGTDKRRRTTL</sequence>
<dbReference type="EMBL" id="JAHXZJ010001119">
    <property type="protein sequence ID" value="KAH0553522.1"/>
    <property type="molecule type" value="Genomic_DNA"/>
</dbReference>
<name>A0AAV7INZ6_COTGL</name>
<accession>A0AAV7INZ6</accession>
<dbReference type="Proteomes" id="UP000826195">
    <property type="component" value="Unassembled WGS sequence"/>
</dbReference>
<evidence type="ECO:0000313" key="2">
    <source>
        <dbReference type="Proteomes" id="UP000826195"/>
    </source>
</evidence>
<reference evidence="1 2" key="1">
    <citation type="journal article" date="2021" name="J. Hered.">
        <title>A chromosome-level genome assembly of the parasitoid wasp, Cotesia glomerata (Hymenoptera: Braconidae).</title>
        <authorList>
            <person name="Pinto B.J."/>
            <person name="Weis J.J."/>
            <person name="Gamble T."/>
            <person name="Ode P.J."/>
            <person name="Paul R."/>
            <person name="Zaspel J.M."/>
        </authorList>
    </citation>
    <scope>NUCLEOTIDE SEQUENCE [LARGE SCALE GENOMIC DNA]</scope>
    <source>
        <strain evidence="1">CgM1</strain>
    </source>
</reference>
<protein>
    <submittedName>
        <fullName evidence="1">Uncharacterized protein</fullName>
    </submittedName>
</protein>
<dbReference type="AlphaFoldDB" id="A0AAV7INZ6"/>
<evidence type="ECO:0000313" key="1">
    <source>
        <dbReference type="EMBL" id="KAH0553522.1"/>
    </source>
</evidence>
<comment type="caution">
    <text evidence="1">The sequence shown here is derived from an EMBL/GenBank/DDBJ whole genome shotgun (WGS) entry which is preliminary data.</text>
</comment>
<organism evidence="1 2">
    <name type="scientific">Cotesia glomerata</name>
    <name type="common">Lepidopteran parasitic wasp</name>
    <name type="synonym">Apanteles glomeratus</name>
    <dbReference type="NCBI Taxonomy" id="32391"/>
    <lineage>
        <taxon>Eukaryota</taxon>
        <taxon>Metazoa</taxon>
        <taxon>Ecdysozoa</taxon>
        <taxon>Arthropoda</taxon>
        <taxon>Hexapoda</taxon>
        <taxon>Insecta</taxon>
        <taxon>Pterygota</taxon>
        <taxon>Neoptera</taxon>
        <taxon>Endopterygota</taxon>
        <taxon>Hymenoptera</taxon>
        <taxon>Apocrita</taxon>
        <taxon>Ichneumonoidea</taxon>
        <taxon>Braconidae</taxon>
        <taxon>Microgastrinae</taxon>
        <taxon>Cotesia</taxon>
    </lineage>
</organism>
<keyword evidence="2" id="KW-1185">Reference proteome</keyword>
<proteinExistence type="predicted"/>
<gene>
    <name evidence="1" type="ORF">KQX54_001913</name>
</gene>